<accession>A0ABQ3YGV1</accession>
<sequence length="314" mass="32988">MTAIDHAGWTGLTGVPPELVALAERCFTADGGLPLAVERGFLAGRWTGRGVVAFAHRDGDGRLIAAGAARPARGGASFTGLVDPAHRGRGIGSLLLDRGLAEARTLAHAPAPSVGALAGGALAGGAERLITVETESLTEDAEALFRSRGLRRAFAEDVMRIDLAAAAPAVRWPAGTTTVSWSAEVSRRFHAVYDAAFRERPGFPGDPADVWIADHEDDEDFLPDCSLLATLPAVGDAGFVVAARDWIVQVGVVPAARRLGLGSALVSEALTRLRARGSDHAWLTVNLNNPGAAAAYRRLGFEHRGQRARYQALL</sequence>
<feature type="domain" description="N-acetyltransferase" evidence="3">
    <location>
        <begin position="1"/>
        <end position="164"/>
    </location>
</feature>
<dbReference type="InterPro" id="IPR000182">
    <property type="entry name" value="GNAT_dom"/>
</dbReference>
<keyword evidence="5" id="KW-1185">Reference proteome</keyword>
<name>A0ABQ3YGV1_9ACTN</name>
<dbReference type="Proteomes" id="UP000609879">
    <property type="component" value="Unassembled WGS sequence"/>
</dbReference>
<dbReference type="SUPFAM" id="SSF55729">
    <property type="entry name" value="Acyl-CoA N-acyltransferases (Nat)"/>
    <property type="match status" value="2"/>
</dbReference>
<dbReference type="InterPro" id="IPR050680">
    <property type="entry name" value="YpeA/RimI_acetyltransf"/>
</dbReference>
<gene>
    <name evidence="4" type="ORF">Ade02nite_78530</name>
</gene>
<reference evidence="4 5" key="1">
    <citation type="submission" date="2021-01" db="EMBL/GenBank/DDBJ databases">
        <title>Whole genome shotgun sequence of Actinoplanes deccanensis NBRC 13994.</title>
        <authorList>
            <person name="Komaki H."/>
            <person name="Tamura T."/>
        </authorList>
    </citation>
    <scope>NUCLEOTIDE SEQUENCE [LARGE SCALE GENOMIC DNA]</scope>
    <source>
        <strain evidence="4 5">NBRC 13994</strain>
    </source>
</reference>
<dbReference type="RefSeq" id="WP_203775117.1">
    <property type="nucleotide sequence ID" value="NZ_BAAABO010000057.1"/>
</dbReference>
<comment type="caution">
    <text evidence="4">The sequence shown here is derived from an EMBL/GenBank/DDBJ whole genome shotgun (WGS) entry which is preliminary data.</text>
</comment>
<dbReference type="Gene3D" id="3.40.630.30">
    <property type="match status" value="1"/>
</dbReference>
<evidence type="ECO:0000313" key="4">
    <source>
        <dbReference type="EMBL" id="GID79212.1"/>
    </source>
</evidence>
<organism evidence="4 5">
    <name type="scientific">Paractinoplanes deccanensis</name>
    <dbReference type="NCBI Taxonomy" id="113561"/>
    <lineage>
        <taxon>Bacteria</taxon>
        <taxon>Bacillati</taxon>
        <taxon>Actinomycetota</taxon>
        <taxon>Actinomycetes</taxon>
        <taxon>Micromonosporales</taxon>
        <taxon>Micromonosporaceae</taxon>
        <taxon>Paractinoplanes</taxon>
    </lineage>
</organism>
<dbReference type="Pfam" id="PF00583">
    <property type="entry name" value="Acetyltransf_1"/>
    <property type="match status" value="2"/>
</dbReference>
<dbReference type="InterPro" id="IPR016181">
    <property type="entry name" value="Acyl_CoA_acyltransferase"/>
</dbReference>
<evidence type="ECO:0000313" key="5">
    <source>
        <dbReference type="Proteomes" id="UP000609879"/>
    </source>
</evidence>
<evidence type="ECO:0000256" key="2">
    <source>
        <dbReference type="ARBA" id="ARBA00023315"/>
    </source>
</evidence>
<evidence type="ECO:0000259" key="3">
    <source>
        <dbReference type="PROSITE" id="PS51186"/>
    </source>
</evidence>
<dbReference type="PANTHER" id="PTHR43420">
    <property type="entry name" value="ACETYLTRANSFERASE"/>
    <property type="match status" value="1"/>
</dbReference>
<keyword evidence="1" id="KW-0808">Transferase</keyword>
<feature type="domain" description="N-acetyltransferase" evidence="3">
    <location>
        <begin position="176"/>
        <end position="314"/>
    </location>
</feature>
<evidence type="ECO:0000256" key="1">
    <source>
        <dbReference type="ARBA" id="ARBA00022679"/>
    </source>
</evidence>
<dbReference type="PANTHER" id="PTHR43420:SF12">
    <property type="entry name" value="N-ACETYLTRANSFERASE DOMAIN-CONTAINING PROTEIN"/>
    <property type="match status" value="1"/>
</dbReference>
<keyword evidence="2" id="KW-0012">Acyltransferase</keyword>
<protein>
    <recommendedName>
        <fullName evidence="3">N-acetyltransferase domain-containing protein</fullName>
    </recommendedName>
</protein>
<proteinExistence type="predicted"/>
<dbReference type="CDD" id="cd04301">
    <property type="entry name" value="NAT_SF"/>
    <property type="match status" value="2"/>
</dbReference>
<dbReference type="PROSITE" id="PS51186">
    <property type="entry name" value="GNAT"/>
    <property type="match status" value="2"/>
</dbReference>
<dbReference type="EMBL" id="BOMI01000162">
    <property type="protein sequence ID" value="GID79212.1"/>
    <property type="molecule type" value="Genomic_DNA"/>
</dbReference>